<dbReference type="EMBL" id="CANTFL010001332">
    <property type="protein sequence ID" value="CAI5737216.1"/>
    <property type="molecule type" value="Genomic_DNA"/>
</dbReference>
<feature type="compositionally biased region" description="Low complexity" evidence="1">
    <location>
        <begin position="322"/>
        <end position="336"/>
    </location>
</feature>
<name>A0AAV0UK52_HYABA</name>
<feature type="compositionally biased region" description="Low complexity" evidence="1">
    <location>
        <begin position="382"/>
        <end position="391"/>
    </location>
</feature>
<comment type="caution">
    <text evidence="3">The sequence shown here is derived from an EMBL/GenBank/DDBJ whole genome shotgun (WGS) entry which is preliminary data.</text>
</comment>
<feature type="region of interest" description="Disordered" evidence="1">
    <location>
        <begin position="445"/>
        <end position="552"/>
    </location>
</feature>
<evidence type="ECO:0008006" key="5">
    <source>
        <dbReference type="Google" id="ProtNLM"/>
    </source>
</evidence>
<organism evidence="3 4">
    <name type="scientific">Hyaloperonospora brassicae</name>
    <name type="common">Brassica downy mildew</name>
    <name type="synonym">Peronospora brassicae</name>
    <dbReference type="NCBI Taxonomy" id="162125"/>
    <lineage>
        <taxon>Eukaryota</taxon>
        <taxon>Sar</taxon>
        <taxon>Stramenopiles</taxon>
        <taxon>Oomycota</taxon>
        <taxon>Peronosporomycetes</taxon>
        <taxon>Peronosporales</taxon>
        <taxon>Peronosporaceae</taxon>
        <taxon>Hyaloperonospora</taxon>
    </lineage>
</organism>
<feature type="region of interest" description="Disordered" evidence="1">
    <location>
        <begin position="358"/>
        <end position="407"/>
    </location>
</feature>
<keyword evidence="4" id="KW-1185">Reference proteome</keyword>
<feature type="region of interest" description="Disordered" evidence="1">
    <location>
        <begin position="1"/>
        <end position="35"/>
    </location>
</feature>
<dbReference type="Proteomes" id="UP001162031">
    <property type="component" value="Unassembled WGS sequence"/>
</dbReference>
<sequence length="610" mass="66594">MESFPAAHPTAKQPTDRTQQQQQQDEVSPYTPSHLLHPLPRSAMFGSCTQTASTVLAVFFHVVNQSRNASDTTAVPSPPTDDNEVTRTAKVLYVALLETVQKARGEWQGFLSSSTAEEQENPTAAGAVVPSARELLTTRLTQATASPTAQCTVLAKLLDVSLQSLRGPLVPAELYALQKTNALLQRERLVVPPAFATLLALRELFLSRLERDVRHCLLRLLALWDLLARAGSEPHALTKVVAANQHYVLSKSSDCSRMAPKSDRRDHVATDLLRLMVLYRDVLFSDMEYLPIKQELHVPSKLLLVPEDTWASDTESTKDDGQFSSDGDVSGSSSEDNSQRVCRRRRWYAQRPTAVSNPLVSGSMLLNDEDASQGGETDGSRRSLPLRSRCSSFRRRSAARKTMRSQSLSALPLPAGAAARPPVPVKLSSSIGSLPPLYSALRHVRPPRRVASDSTRKSPTFDGSSRVPSSDTVDMSRKLARRRSSLSSSSRTCRQKEENDGPESDPSESSTAGPSRCRGKKTKEQSVRSSTSSSSAARIASSSRSSTADRAVHDSVYQFSPHGLQDRRETPTYLSKAASYLTTPVAVATLCVLTSVATLAIFGMRKTVHD</sequence>
<evidence type="ECO:0000313" key="3">
    <source>
        <dbReference type="EMBL" id="CAI5737216.1"/>
    </source>
</evidence>
<keyword evidence="2" id="KW-0812">Transmembrane</keyword>
<keyword evidence="2" id="KW-1133">Transmembrane helix</keyword>
<feature type="compositionally biased region" description="Polar residues" evidence="1">
    <location>
        <begin position="457"/>
        <end position="473"/>
    </location>
</feature>
<gene>
    <name evidence="3" type="ORF">HBR001_LOCUS7083</name>
</gene>
<evidence type="ECO:0000256" key="1">
    <source>
        <dbReference type="SAM" id="MobiDB-lite"/>
    </source>
</evidence>
<feature type="compositionally biased region" description="Basic residues" evidence="1">
    <location>
        <begin position="392"/>
        <end position="403"/>
    </location>
</feature>
<evidence type="ECO:0000256" key="2">
    <source>
        <dbReference type="SAM" id="Phobius"/>
    </source>
</evidence>
<feature type="transmembrane region" description="Helical" evidence="2">
    <location>
        <begin position="577"/>
        <end position="602"/>
    </location>
</feature>
<accession>A0AAV0UK52</accession>
<feature type="region of interest" description="Disordered" evidence="1">
    <location>
        <begin position="313"/>
        <end position="341"/>
    </location>
</feature>
<dbReference type="AlphaFoldDB" id="A0AAV0UK52"/>
<keyword evidence="2" id="KW-0472">Membrane</keyword>
<proteinExistence type="predicted"/>
<protein>
    <recommendedName>
        <fullName evidence="5">Rho-GAP domain-containing protein</fullName>
    </recommendedName>
</protein>
<evidence type="ECO:0000313" key="4">
    <source>
        <dbReference type="Proteomes" id="UP001162031"/>
    </source>
</evidence>
<reference evidence="3" key="1">
    <citation type="submission" date="2022-12" db="EMBL/GenBank/DDBJ databases">
        <authorList>
            <person name="Webb A."/>
        </authorList>
    </citation>
    <scope>NUCLEOTIDE SEQUENCE</scope>
    <source>
        <strain evidence="3">Hp1</strain>
    </source>
</reference>
<feature type="compositionally biased region" description="Low complexity" evidence="1">
    <location>
        <begin position="527"/>
        <end position="549"/>
    </location>
</feature>